<protein>
    <submittedName>
        <fullName evidence="2">Uncharacterized protein</fullName>
    </submittedName>
</protein>
<feature type="non-terminal residue" evidence="2">
    <location>
        <position position="1"/>
    </location>
</feature>
<gene>
    <name evidence="2" type="ORF">AFUS01_LOCUS37019</name>
</gene>
<reference evidence="2" key="1">
    <citation type="submission" date="2021-06" db="EMBL/GenBank/DDBJ databases">
        <authorList>
            <person name="Hodson N. C."/>
            <person name="Mongue J. A."/>
            <person name="Jaron S. K."/>
        </authorList>
    </citation>
    <scope>NUCLEOTIDE SEQUENCE</scope>
</reference>
<comment type="caution">
    <text evidence="2">The sequence shown here is derived from an EMBL/GenBank/DDBJ whole genome shotgun (WGS) entry which is preliminary data.</text>
</comment>
<keyword evidence="3" id="KW-1185">Reference proteome</keyword>
<keyword evidence="1" id="KW-0812">Transmembrane</keyword>
<organism evidence="2 3">
    <name type="scientific">Allacma fusca</name>
    <dbReference type="NCBI Taxonomy" id="39272"/>
    <lineage>
        <taxon>Eukaryota</taxon>
        <taxon>Metazoa</taxon>
        <taxon>Ecdysozoa</taxon>
        <taxon>Arthropoda</taxon>
        <taxon>Hexapoda</taxon>
        <taxon>Collembola</taxon>
        <taxon>Symphypleona</taxon>
        <taxon>Sminthuridae</taxon>
        <taxon>Allacma</taxon>
    </lineage>
</organism>
<keyword evidence="1" id="KW-1133">Transmembrane helix</keyword>
<keyword evidence="1" id="KW-0472">Membrane</keyword>
<feature type="transmembrane region" description="Helical" evidence="1">
    <location>
        <begin position="21"/>
        <end position="43"/>
    </location>
</feature>
<sequence length="46" mass="5546">MEWISQKGFSRRSLAHQQLHYLFSLQLLFSTLWFPLQCDITYAKGR</sequence>
<dbReference type="AlphaFoldDB" id="A0A8J2L7C8"/>
<evidence type="ECO:0000313" key="3">
    <source>
        <dbReference type="Proteomes" id="UP000708208"/>
    </source>
</evidence>
<accession>A0A8J2L7C8</accession>
<dbReference type="EMBL" id="CAJVCH010541929">
    <property type="protein sequence ID" value="CAG7827002.1"/>
    <property type="molecule type" value="Genomic_DNA"/>
</dbReference>
<evidence type="ECO:0000313" key="2">
    <source>
        <dbReference type="EMBL" id="CAG7827002.1"/>
    </source>
</evidence>
<evidence type="ECO:0000256" key="1">
    <source>
        <dbReference type="SAM" id="Phobius"/>
    </source>
</evidence>
<proteinExistence type="predicted"/>
<dbReference type="Proteomes" id="UP000708208">
    <property type="component" value="Unassembled WGS sequence"/>
</dbReference>
<name>A0A8J2L7C8_9HEXA</name>